<dbReference type="RefSeq" id="WP_310912140.1">
    <property type="nucleotide sequence ID" value="NZ_JAVLVT010000004.1"/>
</dbReference>
<protein>
    <submittedName>
        <fullName evidence="2">DUF1850 domain-containing protein</fullName>
    </submittedName>
</protein>
<evidence type="ECO:0000313" key="3">
    <source>
        <dbReference type="Proteomes" id="UP001250214"/>
    </source>
</evidence>
<evidence type="ECO:0000313" key="2">
    <source>
        <dbReference type="EMBL" id="MDS1270584.1"/>
    </source>
</evidence>
<name>A0ABU2H5J8_9ACTN</name>
<dbReference type="Proteomes" id="UP001250214">
    <property type="component" value="Unassembled WGS sequence"/>
</dbReference>
<organism evidence="2 3">
    <name type="scientific">Lipingzhangella rawalii</name>
    <dbReference type="NCBI Taxonomy" id="2055835"/>
    <lineage>
        <taxon>Bacteria</taxon>
        <taxon>Bacillati</taxon>
        <taxon>Actinomycetota</taxon>
        <taxon>Actinomycetes</taxon>
        <taxon>Streptosporangiales</taxon>
        <taxon>Nocardiopsidaceae</taxon>
        <taxon>Lipingzhangella</taxon>
    </lineage>
</organism>
<evidence type="ECO:0000256" key="1">
    <source>
        <dbReference type="SAM" id="Phobius"/>
    </source>
</evidence>
<keyword evidence="1" id="KW-0812">Transmembrane</keyword>
<gene>
    <name evidence="2" type="ORF">RIF23_09770</name>
</gene>
<keyword evidence="1" id="KW-0472">Membrane</keyword>
<keyword evidence="1" id="KW-1133">Transmembrane helix</keyword>
<dbReference type="InterPro" id="IPR015001">
    <property type="entry name" value="DUF1850"/>
</dbReference>
<reference evidence="3" key="1">
    <citation type="submission" date="2023-07" db="EMBL/GenBank/DDBJ databases">
        <title>Novel species in the genus Lipingzhangella isolated from Sambhar Salt Lake.</title>
        <authorList>
            <person name="Jiya N."/>
            <person name="Kajale S."/>
            <person name="Sharma A."/>
        </authorList>
    </citation>
    <scope>NUCLEOTIDE SEQUENCE [LARGE SCALE GENOMIC DNA]</scope>
    <source>
        <strain evidence="3">LS1_29</strain>
    </source>
</reference>
<feature type="transmembrane region" description="Helical" evidence="1">
    <location>
        <begin position="23"/>
        <end position="44"/>
    </location>
</feature>
<accession>A0ABU2H5J8</accession>
<comment type="caution">
    <text evidence="2">The sequence shown here is derived from an EMBL/GenBank/DDBJ whole genome shotgun (WGS) entry which is preliminary data.</text>
</comment>
<dbReference type="Pfam" id="PF08905">
    <property type="entry name" value="DUF1850"/>
    <property type="match status" value="1"/>
</dbReference>
<sequence length="196" mass="20861">MSPTNCGPDRGILAAPSRRIRRIAAAMALAMVAAGAWIPLWPALSVEGAGARAAAVPLGPQDAVTVSWTHSLDGLPVRDTYTLREGQLHLEATRVREFGAGLGHIAGHGTGHADGEWWVVSNIDRPIGELHLRAGSAEVNHRLHHPGGELGLSECWAGESLTVRAQRVSTLRLLDGWLGTHPCAHPSNQAEEAENR</sequence>
<proteinExistence type="predicted"/>
<dbReference type="EMBL" id="JAVLVT010000004">
    <property type="protein sequence ID" value="MDS1270584.1"/>
    <property type="molecule type" value="Genomic_DNA"/>
</dbReference>
<keyword evidence="3" id="KW-1185">Reference proteome</keyword>